<feature type="compositionally biased region" description="Low complexity" evidence="4">
    <location>
        <begin position="501"/>
        <end position="515"/>
    </location>
</feature>
<dbReference type="InterPro" id="IPR032098">
    <property type="entry name" value="Acyltransf_C"/>
</dbReference>
<evidence type="ECO:0000256" key="4">
    <source>
        <dbReference type="SAM" id="MobiDB-lite"/>
    </source>
</evidence>
<evidence type="ECO:0000256" key="5">
    <source>
        <dbReference type="SAM" id="Phobius"/>
    </source>
</evidence>
<feature type="region of interest" description="Disordered" evidence="4">
    <location>
        <begin position="488"/>
        <end position="515"/>
    </location>
</feature>
<dbReference type="EC" id="2.3.1.51" evidence="7"/>
<feature type="transmembrane region" description="Helical" evidence="5">
    <location>
        <begin position="66"/>
        <end position="92"/>
    </location>
</feature>
<keyword evidence="5" id="KW-0812">Transmembrane</keyword>
<feature type="domain" description="Acyltransferase C-terminal" evidence="6">
    <location>
        <begin position="368"/>
        <end position="420"/>
    </location>
</feature>
<keyword evidence="5" id="KW-0472">Membrane</keyword>
<feature type="region of interest" description="Disordered" evidence="4">
    <location>
        <begin position="1"/>
        <end position="58"/>
    </location>
</feature>
<gene>
    <name evidence="7" type="primary">LPAAT</name>
</gene>
<keyword evidence="5" id="KW-1133">Transmembrane helix</keyword>
<dbReference type="AlphaFoldDB" id="I6R0X4"/>
<proteinExistence type="evidence at transcript level"/>
<dbReference type="PANTHER" id="PTHR10983:SF16">
    <property type="entry name" value="LYSOCARDIOLIPIN ACYLTRANSFERASE 1"/>
    <property type="match status" value="1"/>
</dbReference>
<dbReference type="CDD" id="cd07990">
    <property type="entry name" value="LPLAT_LCLAT1-like"/>
    <property type="match status" value="1"/>
</dbReference>
<protein>
    <submittedName>
        <fullName evidence="7">Lysophosphatidic acid acyltransferase</fullName>
        <ecNumber evidence="7">2.3.1.51</ecNumber>
    </submittedName>
</protein>
<keyword evidence="3 7" id="KW-0012">Acyltransferase</keyword>
<dbReference type="Pfam" id="PF16076">
    <property type="entry name" value="Acyltransf_C"/>
    <property type="match status" value="1"/>
</dbReference>
<evidence type="ECO:0000259" key="6">
    <source>
        <dbReference type="Pfam" id="PF16076"/>
    </source>
</evidence>
<dbReference type="GO" id="GO:0003841">
    <property type="term" value="F:1-acylglycerol-3-phosphate O-acyltransferase activity"/>
    <property type="evidence" value="ECO:0007669"/>
    <property type="project" value="UniProtKB-EC"/>
</dbReference>
<reference evidence="7" key="1">
    <citation type="submission" date="2012-03" db="EMBL/GenBank/DDBJ databases">
        <title>Increased fatty acid production in yeast by expressing Phaeodactylum tricornutum cDNAs encoding Kennedy pathway enzymes from triacylglycerol biosynthesis.</title>
        <authorList>
            <person name="Zhang J."/>
            <person name="Jiang M."/>
        </authorList>
    </citation>
    <scope>NUCLEOTIDE SEQUENCE</scope>
</reference>
<feature type="compositionally biased region" description="Gly residues" evidence="4">
    <location>
        <begin position="491"/>
        <end position="500"/>
    </location>
</feature>
<organism evidence="7">
    <name type="scientific">Phaeodactylum tricornutum</name>
    <name type="common">Diatom</name>
    <dbReference type="NCBI Taxonomy" id="2850"/>
    <lineage>
        <taxon>Eukaryota</taxon>
        <taxon>Sar</taxon>
        <taxon>Stramenopiles</taxon>
        <taxon>Ochrophyta</taxon>
        <taxon>Bacillariophyta</taxon>
        <taxon>Bacillariophyceae</taxon>
        <taxon>Bacillariophycidae</taxon>
        <taxon>Naviculales</taxon>
        <taxon>Phaeodactylaceae</taxon>
        <taxon>Phaeodactylum</taxon>
    </lineage>
</organism>
<dbReference type="HOGENOM" id="CLU_509505_0_0_1"/>
<dbReference type="PANTHER" id="PTHR10983">
    <property type="entry name" value="1-ACYLGLYCEROL-3-PHOSPHATE ACYLTRANSFERASE-RELATED"/>
    <property type="match status" value="1"/>
</dbReference>
<comment type="similarity">
    <text evidence="1">Belongs to the 1-acyl-sn-glycerol-3-phosphate acyltransferase family.</text>
</comment>
<accession>I6R0X4</accession>
<evidence type="ECO:0000256" key="2">
    <source>
        <dbReference type="ARBA" id="ARBA00022679"/>
    </source>
</evidence>
<feature type="compositionally biased region" description="Basic and acidic residues" evidence="4">
    <location>
        <begin position="16"/>
        <end position="26"/>
    </location>
</feature>
<dbReference type="GO" id="GO:0012505">
    <property type="term" value="C:endomembrane system"/>
    <property type="evidence" value="ECO:0007669"/>
    <property type="project" value="TreeGrafter"/>
</dbReference>
<name>I6R0X4_PHATR</name>
<feature type="compositionally biased region" description="Low complexity" evidence="4">
    <location>
        <begin position="31"/>
        <end position="44"/>
    </location>
</feature>
<dbReference type="EMBL" id="JQ837824">
    <property type="protein sequence ID" value="AFM37315.1"/>
    <property type="molecule type" value="mRNA"/>
</dbReference>
<evidence type="ECO:0000256" key="1">
    <source>
        <dbReference type="ARBA" id="ARBA00008655"/>
    </source>
</evidence>
<evidence type="ECO:0000256" key="3">
    <source>
        <dbReference type="ARBA" id="ARBA00023315"/>
    </source>
</evidence>
<feature type="transmembrane region" description="Helical" evidence="5">
    <location>
        <begin position="445"/>
        <end position="471"/>
    </location>
</feature>
<evidence type="ECO:0000313" key="7">
    <source>
        <dbReference type="EMBL" id="AFM37315.1"/>
    </source>
</evidence>
<keyword evidence="2 7" id="KW-0808">Transferase</keyword>
<sequence length="543" mass="59840">MFAAMNGRRLSNGTDSTRRLLHREDCGGSSGVRSSRPVPNSSRPQTQRVRFPDEDRESVDGTLDSLFGLITAALATACSAGLFTMLVLMYLTIRPFSLAAYRRLASQLGASSILDALALLLPNTRICLSGDSDIPSPVGTSILVSNHLMDGDWWALLMLGRCVGLRGSIKFFLRNEYFNLKLHNSDSATSRSNSTTIATSKAVGTAVHIRNENVQASSSLPRVSHLREGSTSHGIAIMANLLHQFLEFPLLSGDDHTADREQLVRLLRSFAHDNASAPVHLLFFPEGWSLHNGADRTAILAKSNEFAQREGRPQLKHLLLPRARGFNASLECLRESSPVVYDVTMAYSGYNGSLPPSIELTFPALWKLLRGFPREIYIRIKRYSMEEVTQDSSWLDQKWAEKDRLLSHFARHQTFPADNRGYCRHRVFDTRTHAFESSIIALGRLLLLPLTVPLFVLVSIPIFWALMWLWLAQWAYRQLFGRVEQSSSNGGSSGSVGSAGAGTTPGTSSASGTPFFPATPFASPTVTSWRDMFSKSASSSSPS</sequence>